<feature type="domain" description="Uroporphyrinogen decarboxylase (URO-D)" evidence="1">
    <location>
        <begin position="166"/>
        <end position="400"/>
    </location>
</feature>
<accession>A0A182C7H5</accession>
<dbReference type="PATRIC" id="fig|1453497.3.peg.1117"/>
<dbReference type="InterPro" id="IPR000257">
    <property type="entry name" value="Uroporphyrinogen_deCOase"/>
</dbReference>
<sequence>MTSRERILATLNHKEADRIPIDLGGMRSTGIHAIAYKNLKDFLKSEDRAVKIFDIYQQLAFVDEPIRQRVSSDVIELKRLDGGFGTRISSWKRFQMFPDDGEYYVPEGFEPIVLEDGSFAIVSDGKIIATMPKGGYYFDSQYFPLSGVEDKKKIDEVLSSRITDEELDFLENQAKEIRGKTDCAILGAFGGNFFEMGHALFGYREFMERIITDKPLMEYFLEKLEEKHLEDLEKYLNRLGDYIDIIQLGDDFGTQENTQISLRMFQNMFKPHLKNICDYVHKKAPGVFVFLHSCGSVSKFIPDFIDAGVQVLNPVQTNAKNMDPEFLKKEFGKDIVFWGGGVDTQYILPFGSIKELEDDVKKRIDIFAPDGGFVFAAIHNIQREVSPEKVIKLFDTAKEYGKYRS</sequence>
<dbReference type="Pfam" id="PF01208">
    <property type="entry name" value="URO-D"/>
    <property type="match status" value="1"/>
</dbReference>
<organism evidence="2 3">
    <name type="scientific">Kosmotoga arenicorallina S304</name>
    <dbReference type="NCBI Taxonomy" id="1453497"/>
    <lineage>
        <taxon>Bacteria</taxon>
        <taxon>Thermotogati</taxon>
        <taxon>Thermotogota</taxon>
        <taxon>Thermotogae</taxon>
        <taxon>Kosmotogales</taxon>
        <taxon>Kosmotogaceae</taxon>
        <taxon>Kosmotoga</taxon>
    </lineage>
</organism>
<dbReference type="Proteomes" id="UP000077339">
    <property type="component" value="Unassembled WGS sequence"/>
</dbReference>
<name>A0A182C7H5_9BACT</name>
<dbReference type="InterPro" id="IPR038071">
    <property type="entry name" value="UROD/MetE-like_sf"/>
</dbReference>
<gene>
    <name evidence="2" type="ORF">AT15_05615</name>
</gene>
<protein>
    <recommendedName>
        <fullName evidence="1">Uroporphyrinogen decarboxylase (URO-D) domain-containing protein</fullName>
    </recommendedName>
</protein>
<dbReference type="PANTHER" id="PTHR47099">
    <property type="entry name" value="METHYLCOBAMIDE:COM METHYLTRANSFERASE MTBA"/>
    <property type="match status" value="1"/>
</dbReference>
<proteinExistence type="predicted"/>
<evidence type="ECO:0000259" key="1">
    <source>
        <dbReference type="Pfam" id="PF01208"/>
    </source>
</evidence>
<dbReference type="GO" id="GO:0006779">
    <property type="term" value="P:porphyrin-containing compound biosynthetic process"/>
    <property type="evidence" value="ECO:0007669"/>
    <property type="project" value="InterPro"/>
</dbReference>
<dbReference type="RefSeq" id="WP_068345841.1">
    <property type="nucleotide sequence ID" value="NZ_JFHK01000003.1"/>
</dbReference>
<dbReference type="GO" id="GO:0004853">
    <property type="term" value="F:uroporphyrinogen decarboxylase activity"/>
    <property type="evidence" value="ECO:0007669"/>
    <property type="project" value="InterPro"/>
</dbReference>
<dbReference type="AlphaFoldDB" id="A0A182C7H5"/>
<dbReference type="Gene3D" id="3.20.20.210">
    <property type="match status" value="1"/>
</dbReference>
<evidence type="ECO:0000313" key="2">
    <source>
        <dbReference type="EMBL" id="OAA31551.1"/>
    </source>
</evidence>
<dbReference type="OrthoDB" id="9815759at2"/>
<keyword evidence="3" id="KW-1185">Reference proteome</keyword>
<reference evidence="2 3" key="1">
    <citation type="submission" date="2014-02" db="EMBL/GenBank/DDBJ databases">
        <title>Kosmotoga genome sequencing.</title>
        <authorList>
            <person name="Pollo S.M."/>
            <person name="Charchuk R."/>
            <person name="Nesbo C.L."/>
        </authorList>
    </citation>
    <scope>NUCLEOTIDE SEQUENCE [LARGE SCALE GENOMIC DNA]</scope>
    <source>
        <strain evidence="2 3">S304</strain>
    </source>
</reference>
<dbReference type="PANTHER" id="PTHR47099:SF1">
    <property type="entry name" value="METHYLCOBAMIDE:COM METHYLTRANSFERASE MTBA"/>
    <property type="match status" value="1"/>
</dbReference>
<dbReference type="EMBL" id="JFHK01000003">
    <property type="protein sequence ID" value="OAA31551.1"/>
    <property type="molecule type" value="Genomic_DNA"/>
</dbReference>
<dbReference type="InterPro" id="IPR052024">
    <property type="entry name" value="Methanogen_methyltrans"/>
</dbReference>
<dbReference type="SUPFAM" id="SSF51726">
    <property type="entry name" value="UROD/MetE-like"/>
    <property type="match status" value="1"/>
</dbReference>
<evidence type="ECO:0000313" key="3">
    <source>
        <dbReference type="Proteomes" id="UP000077339"/>
    </source>
</evidence>
<dbReference type="STRING" id="1453497.AT15_05615"/>
<comment type="caution">
    <text evidence="2">The sequence shown here is derived from an EMBL/GenBank/DDBJ whole genome shotgun (WGS) entry which is preliminary data.</text>
</comment>